<dbReference type="EMBL" id="JAUOEM010000004">
    <property type="protein sequence ID" value="MDO5988262.1"/>
    <property type="molecule type" value="Genomic_DNA"/>
</dbReference>
<evidence type="ECO:0000313" key="2">
    <source>
        <dbReference type="Proteomes" id="UP001176891"/>
    </source>
</evidence>
<evidence type="ECO:0000313" key="1">
    <source>
        <dbReference type="EMBL" id="MDO5988262.1"/>
    </source>
</evidence>
<accession>A0ABT8X2S7</accession>
<keyword evidence="2" id="KW-1185">Reference proteome</keyword>
<dbReference type="Proteomes" id="UP001176891">
    <property type="component" value="Unassembled WGS sequence"/>
</dbReference>
<protein>
    <submittedName>
        <fullName evidence="1">Uncharacterized protein</fullName>
    </submittedName>
</protein>
<proteinExistence type="predicted"/>
<gene>
    <name evidence="1" type="ORF">Q4Q39_12675</name>
</gene>
<organism evidence="1 2">
    <name type="scientific">Flavivirga amylovorans</name>
    <dbReference type="NCBI Taxonomy" id="870486"/>
    <lineage>
        <taxon>Bacteria</taxon>
        <taxon>Pseudomonadati</taxon>
        <taxon>Bacteroidota</taxon>
        <taxon>Flavobacteriia</taxon>
        <taxon>Flavobacteriales</taxon>
        <taxon>Flavobacteriaceae</taxon>
        <taxon>Flavivirga</taxon>
    </lineage>
</organism>
<sequence length="140" mass="15956">MRYLIFICLIVVGFSCKNNTAKKETGVILETLILNQEKPWIVNNETHTGITKMDSLITKFTASKGQNYTLLGESLSKQTSYIIKNCSMKGTAHDQLHVVLVPMLDEISIMREVNNITVKKAALLKLQIYITKYFEHFTIE</sequence>
<dbReference type="PROSITE" id="PS51257">
    <property type="entry name" value="PROKAR_LIPOPROTEIN"/>
    <property type="match status" value="1"/>
</dbReference>
<name>A0ABT8X2S7_9FLAO</name>
<reference evidence="1" key="1">
    <citation type="submission" date="2023-07" db="EMBL/GenBank/DDBJ databases">
        <title>Two novel species in the genus Flavivirga.</title>
        <authorList>
            <person name="Kwon K."/>
        </authorList>
    </citation>
    <scope>NUCLEOTIDE SEQUENCE</scope>
    <source>
        <strain evidence="1">KACC 14157</strain>
    </source>
</reference>
<dbReference type="RefSeq" id="WP_303282866.1">
    <property type="nucleotide sequence ID" value="NZ_BAABCZ010000009.1"/>
</dbReference>
<comment type="caution">
    <text evidence="1">The sequence shown here is derived from an EMBL/GenBank/DDBJ whole genome shotgun (WGS) entry which is preliminary data.</text>
</comment>